<dbReference type="EMBL" id="LAZR01000265">
    <property type="protein sequence ID" value="KKN78331.1"/>
    <property type="molecule type" value="Genomic_DNA"/>
</dbReference>
<reference evidence="1" key="1">
    <citation type="journal article" date="2015" name="Nature">
        <title>Complex archaea that bridge the gap between prokaryotes and eukaryotes.</title>
        <authorList>
            <person name="Spang A."/>
            <person name="Saw J.H."/>
            <person name="Jorgensen S.L."/>
            <person name="Zaremba-Niedzwiedzka K."/>
            <person name="Martijn J."/>
            <person name="Lind A.E."/>
            <person name="van Eijk R."/>
            <person name="Schleper C."/>
            <person name="Guy L."/>
            <person name="Ettema T.J."/>
        </authorList>
    </citation>
    <scope>NUCLEOTIDE SEQUENCE</scope>
</reference>
<sequence length="49" mass="6033">MKELTKQEKIDRLVSTEENHLAGEIAEYRSRLERKTDKEINEEYMREYE</sequence>
<name>A0A0F9VY35_9ZZZZ</name>
<proteinExistence type="predicted"/>
<dbReference type="AlphaFoldDB" id="A0A0F9VY35"/>
<protein>
    <submittedName>
        <fullName evidence="1">Uncharacterized protein</fullName>
    </submittedName>
</protein>
<accession>A0A0F9VY35</accession>
<gene>
    <name evidence="1" type="ORF">LCGC14_0351900</name>
</gene>
<organism evidence="1">
    <name type="scientific">marine sediment metagenome</name>
    <dbReference type="NCBI Taxonomy" id="412755"/>
    <lineage>
        <taxon>unclassified sequences</taxon>
        <taxon>metagenomes</taxon>
        <taxon>ecological metagenomes</taxon>
    </lineage>
</organism>
<evidence type="ECO:0000313" key="1">
    <source>
        <dbReference type="EMBL" id="KKN78331.1"/>
    </source>
</evidence>
<comment type="caution">
    <text evidence="1">The sequence shown here is derived from an EMBL/GenBank/DDBJ whole genome shotgun (WGS) entry which is preliminary data.</text>
</comment>